<evidence type="ECO:0000256" key="5">
    <source>
        <dbReference type="ARBA" id="ARBA00023136"/>
    </source>
</evidence>
<gene>
    <name evidence="9" type="ORF">GCM10017161_33610</name>
</gene>
<sequence length="301" mass="33265">MTNNNNNQSNSISAEAAQVSSLTPEETRKILTPFAFEIDKSLFGLPLATPWRRGIALLIDFTVVAMLAHMSGDLLALLVAITLVKIGSRKRAEQFGQQRSLRKRFLKWLGCFIILLVLLDNVPKIIDGSFWQSNSNISVTLDDEPMVNPNTELKQDSETKPQIMQDKQAAQGQEIVYKGVAWAKGFIDDLGLSFGWAAFYFSVITSIWNGQTLGKKLLGIRIVQLDGTPLSVWDSFGRYGGYGAGLATGLLGFLQIYWDPNRQAIHDKISSTIVIDVKLAKAAQHSGRHAGIRIKSNEEIS</sequence>
<feature type="transmembrane region" description="Helical" evidence="7">
    <location>
        <begin position="239"/>
        <end position="258"/>
    </location>
</feature>
<comment type="subcellular location">
    <subcellularLocation>
        <location evidence="1">Cell membrane</location>
        <topology evidence="1">Multi-pass membrane protein</topology>
    </subcellularLocation>
</comment>
<dbReference type="Pfam" id="PF06271">
    <property type="entry name" value="RDD"/>
    <property type="match status" value="1"/>
</dbReference>
<feature type="compositionally biased region" description="Low complexity" evidence="6">
    <location>
        <begin position="1"/>
        <end position="13"/>
    </location>
</feature>
<evidence type="ECO:0000256" key="1">
    <source>
        <dbReference type="ARBA" id="ARBA00004651"/>
    </source>
</evidence>
<dbReference type="AlphaFoldDB" id="A0A919BPC5"/>
<reference evidence="9" key="2">
    <citation type="submission" date="2020-09" db="EMBL/GenBank/DDBJ databases">
        <authorList>
            <person name="Sun Q."/>
            <person name="Kim S."/>
        </authorList>
    </citation>
    <scope>NUCLEOTIDE SEQUENCE</scope>
    <source>
        <strain evidence="9">KCTC 42731</strain>
    </source>
</reference>
<evidence type="ECO:0000256" key="4">
    <source>
        <dbReference type="ARBA" id="ARBA00022989"/>
    </source>
</evidence>
<keyword evidence="2" id="KW-1003">Cell membrane</keyword>
<evidence type="ECO:0000313" key="9">
    <source>
        <dbReference type="EMBL" id="GHG02062.1"/>
    </source>
</evidence>
<evidence type="ECO:0000256" key="3">
    <source>
        <dbReference type="ARBA" id="ARBA00022692"/>
    </source>
</evidence>
<feature type="region of interest" description="Disordered" evidence="6">
    <location>
        <begin position="1"/>
        <end position="20"/>
    </location>
</feature>
<protein>
    <recommendedName>
        <fullName evidence="8">RDD domain-containing protein</fullName>
    </recommendedName>
</protein>
<comment type="caution">
    <text evidence="9">The sequence shown here is derived from an EMBL/GenBank/DDBJ whole genome shotgun (WGS) entry which is preliminary data.</text>
</comment>
<keyword evidence="3 7" id="KW-0812">Transmembrane</keyword>
<evidence type="ECO:0000313" key="10">
    <source>
        <dbReference type="Proteomes" id="UP000623842"/>
    </source>
</evidence>
<dbReference type="EMBL" id="BNCK01000008">
    <property type="protein sequence ID" value="GHG02062.1"/>
    <property type="molecule type" value="Genomic_DNA"/>
</dbReference>
<evidence type="ECO:0000256" key="2">
    <source>
        <dbReference type="ARBA" id="ARBA00022475"/>
    </source>
</evidence>
<dbReference type="InterPro" id="IPR010432">
    <property type="entry name" value="RDD"/>
</dbReference>
<dbReference type="Proteomes" id="UP000623842">
    <property type="component" value="Unassembled WGS sequence"/>
</dbReference>
<evidence type="ECO:0000256" key="7">
    <source>
        <dbReference type="SAM" id="Phobius"/>
    </source>
</evidence>
<dbReference type="PANTHER" id="PTHR36115">
    <property type="entry name" value="PROLINE-RICH ANTIGEN HOMOLOG-RELATED"/>
    <property type="match status" value="1"/>
</dbReference>
<dbReference type="PANTHER" id="PTHR36115:SF6">
    <property type="entry name" value="PROLINE-RICH ANTIGEN HOMOLOG"/>
    <property type="match status" value="1"/>
</dbReference>
<reference evidence="9" key="1">
    <citation type="journal article" date="2014" name="Int. J. Syst. Evol. Microbiol.">
        <title>Complete genome sequence of Corynebacterium casei LMG S-19264T (=DSM 44701T), isolated from a smear-ripened cheese.</title>
        <authorList>
            <consortium name="US DOE Joint Genome Institute (JGI-PGF)"/>
            <person name="Walter F."/>
            <person name="Albersmeier A."/>
            <person name="Kalinowski J."/>
            <person name="Ruckert C."/>
        </authorList>
    </citation>
    <scope>NUCLEOTIDE SEQUENCE</scope>
    <source>
        <strain evidence="9">KCTC 42731</strain>
    </source>
</reference>
<proteinExistence type="predicted"/>
<keyword evidence="4 7" id="KW-1133">Transmembrane helix</keyword>
<feature type="transmembrane region" description="Helical" evidence="7">
    <location>
        <begin position="55"/>
        <end position="84"/>
    </location>
</feature>
<dbReference type="RefSeq" id="WP_189772998.1">
    <property type="nucleotide sequence ID" value="NZ_BNCK01000008.1"/>
</dbReference>
<dbReference type="InterPro" id="IPR051791">
    <property type="entry name" value="Pra-immunoreactive"/>
</dbReference>
<evidence type="ECO:0000256" key="6">
    <source>
        <dbReference type="SAM" id="MobiDB-lite"/>
    </source>
</evidence>
<name>A0A919BPC5_9GAMM</name>
<feature type="domain" description="RDD" evidence="8">
    <location>
        <begin position="175"/>
        <end position="270"/>
    </location>
</feature>
<evidence type="ECO:0000259" key="8">
    <source>
        <dbReference type="Pfam" id="PF06271"/>
    </source>
</evidence>
<dbReference type="GO" id="GO:0005886">
    <property type="term" value="C:plasma membrane"/>
    <property type="evidence" value="ECO:0007669"/>
    <property type="project" value="UniProtKB-SubCell"/>
</dbReference>
<keyword evidence="10" id="KW-1185">Reference proteome</keyword>
<accession>A0A919BPC5</accession>
<organism evidence="9 10">
    <name type="scientific">Thalassotalea marina</name>
    <dbReference type="NCBI Taxonomy" id="1673741"/>
    <lineage>
        <taxon>Bacteria</taxon>
        <taxon>Pseudomonadati</taxon>
        <taxon>Pseudomonadota</taxon>
        <taxon>Gammaproteobacteria</taxon>
        <taxon>Alteromonadales</taxon>
        <taxon>Colwelliaceae</taxon>
        <taxon>Thalassotalea</taxon>
    </lineage>
</organism>
<keyword evidence="5 7" id="KW-0472">Membrane</keyword>
<feature type="transmembrane region" description="Helical" evidence="7">
    <location>
        <begin position="105"/>
        <end position="126"/>
    </location>
</feature>